<organism evidence="4 5">
    <name type="scientific">Amanita muscaria (strain Koide BX008)</name>
    <dbReference type="NCBI Taxonomy" id="946122"/>
    <lineage>
        <taxon>Eukaryota</taxon>
        <taxon>Fungi</taxon>
        <taxon>Dikarya</taxon>
        <taxon>Basidiomycota</taxon>
        <taxon>Agaricomycotina</taxon>
        <taxon>Agaricomycetes</taxon>
        <taxon>Agaricomycetidae</taxon>
        <taxon>Agaricales</taxon>
        <taxon>Pluteineae</taxon>
        <taxon>Amanitaceae</taxon>
        <taxon>Amanita</taxon>
    </lineage>
</organism>
<feature type="compositionally biased region" description="Low complexity" evidence="2">
    <location>
        <begin position="193"/>
        <end position="210"/>
    </location>
</feature>
<feature type="compositionally biased region" description="Low complexity" evidence="2">
    <location>
        <begin position="62"/>
        <end position="77"/>
    </location>
</feature>
<dbReference type="Proteomes" id="UP000054549">
    <property type="component" value="Unassembled WGS sequence"/>
</dbReference>
<feature type="region of interest" description="Disordered" evidence="2">
    <location>
        <begin position="125"/>
        <end position="160"/>
    </location>
</feature>
<dbReference type="GO" id="GO:0005975">
    <property type="term" value="P:carbohydrate metabolic process"/>
    <property type="evidence" value="ECO:0007669"/>
    <property type="project" value="InterPro"/>
</dbReference>
<sequence length="261" mass="28960">MVQYWEPGTQYNYGDVVEYEGHKYKIVQPHRSQSDWAPDVTPALWGRLQGGDSGDGRDSGRQEYQQAPQQSYQQPQYGDEKQSEPHGKLDEAKHWAQEHKQGLEIAGGLAAGAAILGAGGLAYKNHQQSQQQQQQEQSYKPQYNQPQSNHPSKVEEVKSWAQEHKQGLEIAGGIAAGAAVLGAGGLAYKHHQQSQQQQQEQSYEPQYNQPHSNHPSKVEEAKSWAQDHKKEIGIGVGLAALAGGVAAYKHNQHEKEQNQDD</sequence>
<evidence type="ECO:0000256" key="1">
    <source>
        <dbReference type="ARBA" id="ARBA00022801"/>
    </source>
</evidence>
<dbReference type="Gene3D" id="2.10.10.20">
    <property type="entry name" value="Carbohydrate-binding module superfamily 5/12"/>
    <property type="match status" value="1"/>
</dbReference>
<gene>
    <name evidence="4" type="ORF">M378DRAFT_200810</name>
</gene>
<dbReference type="STRING" id="946122.A0A0C2S3V6"/>
<reference evidence="4 5" key="1">
    <citation type="submission" date="2014-04" db="EMBL/GenBank/DDBJ databases">
        <title>Evolutionary Origins and Diversification of the Mycorrhizal Mutualists.</title>
        <authorList>
            <consortium name="DOE Joint Genome Institute"/>
            <consortium name="Mycorrhizal Genomics Consortium"/>
            <person name="Kohler A."/>
            <person name="Kuo A."/>
            <person name="Nagy L.G."/>
            <person name="Floudas D."/>
            <person name="Copeland A."/>
            <person name="Barry K.W."/>
            <person name="Cichocki N."/>
            <person name="Veneault-Fourrey C."/>
            <person name="LaButti K."/>
            <person name="Lindquist E.A."/>
            <person name="Lipzen A."/>
            <person name="Lundell T."/>
            <person name="Morin E."/>
            <person name="Murat C."/>
            <person name="Riley R."/>
            <person name="Ohm R."/>
            <person name="Sun H."/>
            <person name="Tunlid A."/>
            <person name="Henrissat B."/>
            <person name="Grigoriev I.V."/>
            <person name="Hibbett D.S."/>
            <person name="Martin F."/>
        </authorList>
    </citation>
    <scope>NUCLEOTIDE SEQUENCE [LARGE SCALE GENOMIC DNA]</scope>
    <source>
        <strain evidence="4 5">Koide BX008</strain>
    </source>
</reference>
<dbReference type="InParanoid" id="A0A0C2S3V6"/>
<dbReference type="InterPro" id="IPR036573">
    <property type="entry name" value="CBM_sf_5/12"/>
</dbReference>
<feature type="domain" description="Chitin-binding type-3" evidence="3">
    <location>
        <begin position="5"/>
        <end position="45"/>
    </location>
</feature>
<dbReference type="GO" id="GO:0030246">
    <property type="term" value="F:carbohydrate binding"/>
    <property type="evidence" value="ECO:0007669"/>
    <property type="project" value="InterPro"/>
</dbReference>
<dbReference type="InterPro" id="IPR003610">
    <property type="entry name" value="CBM5/12"/>
</dbReference>
<evidence type="ECO:0000313" key="5">
    <source>
        <dbReference type="Proteomes" id="UP000054549"/>
    </source>
</evidence>
<feature type="compositionally biased region" description="Polar residues" evidence="2">
    <location>
        <begin position="139"/>
        <end position="151"/>
    </location>
</feature>
<feature type="compositionally biased region" description="Low complexity" evidence="2">
    <location>
        <begin position="127"/>
        <end position="138"/>
    </location>
</feature>
<dbReference type="CDD" id="cd12214">
    <property type="entry name" value="ChiA1_BD"/>
    <property type="match status" value="1"/>
</dbReference>
<dbReference type="Pfam" id="PF02839">
    <property type="entry name" value="CBM_5_12"/>
    <property type="match status" value="1"/>
</dbReference>
<feature type="compositionally biased region" description="Basic and acidic residues" evidence="2">
    <location>
        <begin position="78"/>
        <end position="99"/>
    </location>
</feature>
<dbReference type="GO" id="GO:0004553">
    <property type="term" value="F:hydrolase activity, hydrolyzing O-glycosyl compounds"/>
    <property type="evidence" value="ECO:0007669"/>
    <property type="project" value="InterPro"/>
</dbReference>
<dbReference type="HOGENOM" id="CLU_1151945_0_0_1"/>
<dbReference type="SUPFAM" id="SSF51055">
    <property type="entry name" value="Carbohydrate binding domain"/>
    <property type="match status" value="1"/>
</dbReference>
<evidence type="ECO:0000259" key="3">
    <source>
        <dbReference type="Pfam" id="PF02839"/>
    </source>
</evidence>
<name>A0A0C2S3V6_AMAMK</name>
<dbReference type="OrthoDB" id="2142040at2759"/>
<dbReference type="EMBL" id="KN818373">
    <property type="protein sequence ID" value="KIL57360.1"/>
    <property type="molecule type" value="Genomic_DNA"/>
</dbReference>
<evidence type="ECO:0000313" key="4">
    <source>
        <dbReference type="EMBL" id="KIL57360.1"/>
    </source>
</evidence>
<dbReference type="GO" id="GO:0005576">
    <property type="term" value="C:extracellular region"/>
    <property type="evidence" value="ECO:0007669"/>
    <property type="project" value="InterPro"/>
</dbReference>
<proteinExistence type="predicted"/>
<protein>
    <submittedName>
        <fullName evidence="4">Carbohydrate-binding module family 12 protein</fullName>
    </submittedName>
</protein>
<dbReference type="AlphaFoldDB" id="A0A0C2S3V6"/>
<evidence type="ECO:0000256" key="2">
    <source>
        <dbReference type="SAM" id="MobiDB-lite"/>
    </source>
</evidence>
<feature type="region of interest" description="Disordered" evidence="2">
    <location>
        <begin position="187"/>
        <end position="226"/>
    </location>
</feature>
<accession>A0A0C2S3V6</accession>
<keyword evidence="5" id="KW-1185">Reference proteome</keyword>
<feature type="compositionally biased region" description="Basic and acidic residues" evidence="2">
    <location>
        <begin position="216"/>
        <end position="226"/>
    </location>
</feature>
<keyword evidence="1" id="KW-0378">Hydrolase</keyword>
<feature type="region of interest" description="Disordered" evidence="2">
    <location>
        <begin position="29"/>
        <end position="99"/>
    </location>
</feature>